<gene>
    <name evidence="2" type="ORF">MMF97_10730</name>
</gene>
<sequence length="1002" mass="106251">GSYSYTFNGVTNSTGVFNNIPAGTYTWSVTDGKSCAPATGSVTVTEPVLITATENHTVIDCNGGSSTVTLTANGGNGNYSYTLGAQTNSTGVFNNIAAGTYNWSVTDGKSCAPATGSVTISQPAKITAIESHTVIDCNGGNSIVTLTAQGGNGNYQYTLGTQTNSTGIFNNIPAGTYTWSVTDGKSCAPATGNVTISQPAKITATENHTAIDCNGGSSTVTLIAQGGNGSYQYTLGAQTNSTGIFNNIAAGTYTWSVTDGKSCAPATGNVTISQPAKITATENHTVIDCNGGSSTVTLTAQGGNGNYQYTLGTQTNTTGIFNNIPAGTYSWSVTDGKNCAPATGSITIAEPTIITATESHTVINCNGGTSTITLVANGGNGNYQYTLGSQSNITGVFTNVRAGTYNWSVRDAKGCLLSNKVVVINEPLPISNNIISDNQTVYAHEVPSKLTGSLPTGESNSFVYQWQQSLTGDNGSFVDIPGATAKDYQPGKLKQTTYFRRIVRSGSCTLSISNIIKITIIASADIVTVKSTDQRFYVPGETVTYTIKIKNNGPSDAEQVHVIERVPAQTILERWWAVVQGSVNLPRDNGSITLDEVIPLLPDGAEVTYTVVLRVPLNYTGVLKNTVDVSSPTTDPDPTCGACTTPGIPTEPEADLVFSKSLKNTSQQLYTPGEDVIYLIKVTNYGPGDARNVRIVDVPPPGTTIKSWKIVVLSGNPQLARISGNGNLDETIPLLPNGSSIAIEAVLQTPPDHTQRIVNMAKVTSPTPDPNPNPDAEPGCAECVKSPPLDPYITIDLSMLKIADLTPITVGTEFEYKLEVKNNSLFIAHDVVATDVIPNQVTYIPDLQDRRIEYDDKTRTLTWKIGVLNAGNKEIVTLKVRTESLGLISNTASVTGSEPDLNLLNNSSTAIKNSVVLKVPNVITPNGDGKNDVLKIVGIELYKENTLSIFNRWGNEVYRSKGYKNDWDGRGLSEGTYYYVLTYSLENGTKQSVTGYIMLLRD</sequence>
<dbReference type="InterPro" id="IPR047589">
    <property type="entry name" value="DUF11_rpt"/>
</dbReference>
<dbReference type="InterPro" id="IPR026341">
    <property type="entry name" value="T9SS_type_B"/>
</dbReference>
<evidence type="ECO:0000313" key="3">
    <source>
        <dbReference type="Proteomes" id="UP001165460"/>
    </source>
</evidence>
<dbReference type="NCBIfam" id="TIGR01451">
    <property type="entry name" value="B_ant_repeat"/>
    <property type="match status" value="3"/>
</dbReference>
<dbReference type="Proteomes" id="UP001165460">
    <property type="component" value="Unassembled WGS sequence"/>
</dbReference>
<feature type="domain" description="DUF11" evidence="1">
    <location>
        <begin position="525"/>
        <end position="639"/>
    </location>
</feature>
<dbReference type="Gene3D" id="2.60.40.10">
    <property type="entry name" value="Immunoglobulins"/>
    <property type="match status" value="1"/>
</dbReference>
<evidence type="ECO:0000259" key="1">
    <source>
        <dbReference type="Pfam" id="PF01345"/>
    </source>
</evidence>
<feature type="domain" description="DUF11" evidence="1">
    <location>
        <begin position="658"/>
        <end position="775"/>
    </location>
</feature>
<keyword evidence="3" id="KW-1185">Reference proteome</keyword>
<dbReference type="InterPro" id="IPR001434">
    <property type="entry name" value="OmcB-like_DUF11"/>
</dbReference>
<accession>A0ABS9ZXZ9</accession>
<dbReference type="NCBIfam" id="TIGR04131">
    <property type="entry name" value="Bac_Flav_CTERM"/>
    <property type="match status" value="1"/>
</dbReference>
<dbReference type="InterPro" id="IPR013783">
    <property type="entry name" value="Ig-like_fold"/>
</dbReference>
<feature type="domain" description="DUF11" evidence="1">
    <location>
        <begin position="796"/>
        <end position="910"/>
    </location>
</feature>
<comment type="caution">
    <text evidence="2">The sequence shown here is derived from an EMBL/GenBank/DDBJ whole genome shotgun (WGS) entry which is preliminary data.</text>
</comment>
<dbReference type="EMBL" id="JALGBH010000002">
    <property type="protein sequence ID" value="MCJ0743188.1"/>
    <property type="molecule type" value="Genomic_DNA"/>
</dbReference>
<dbReference type="Pfam" id="PF13585">
    <property type="entry name" value="CHU_C"/>
    <property type="match status" value="1"/>
</dbReference>
<dbReference type="Pfam" id="PF01345">
    <property type="entry name" value="DUF11"/>
    <property type="match status" value="3"/>
</dbReference>
<dbReference type="Gene3D" id="2.60.40.1170">
    <property type="entry name" value="Mu homology domain, subdomain B"/>
    <property type="match status" value="1"/>
</dbReference>
<reference evidence="2" key="1">
    <citation type="submission" date="2022-03" db="EMBL/GenBank/DDBJ databases">
        <authorList>
            <person name="Woo C.Y."/>
        </authorList>
    </citation>
    <scope>NUCLEOTIDE SEQUENCE</scope>
    <source>
        <strain evidence="2">CYS-01</strain>
    </source>
</reference>
<protein>
    <submittedName>
        <fullName evidence="2">Gliding motility-associated C-terminal domain-containing protein</fullName>
    </submittedName>
</protein>
<organism evidence="2 3">
    <name type="scientific">Pedobacter montanisoli</name>
    <dbReference type="NCBI Taxonomy" id="2923277"/>
    <lineage>
        <taxon>Bacteria</taxon>
        <taxon>Pseudomonadati</taxon>
        <taxon>Bacteroidota</taxon>
        <taxon>Sphingobacteriia</taxon>
        <taxon>Sphingobacteriales</taxon>
        <taxon>Sphingobacteriaceae</taxon>
        <taxon>Pedobacter</taxon>
    </lineage>
</organism>
<proteinExistence type="predicted"/>
<dbReference type="RefSeq" id="WP_243362281.1">
    <property type="nucleotide sequence ID" value="NZ_JALGBH010000002.1"/>
</dbReference>
<dbReference type="PANTHER" id="PTHR34819">
    <property type="entry name" value="LARGE CYSTEINE-RICH PERIPLASMIC PROTEIN OMCB"/>
    <property type="match status" value="1"/>
</dbReference>
<feature type="non-terminal residue" evidence="2">
    <location>
        <position position="1"/>
    </location>
</feature>
<name>A0ABS9ZXZ9_9SPHI</name>
<evidence type="ECO:0000313" key="2">
    <source>
        <dbReference type="EMBL" id="MCJ0743188.1"/>
    </source>
</evidence>
<dbReference type="InterPro" id="IPR051172">
    <property type="entry name" value="Chlamydia_OmcB"/>
</dbReference>